<proteinExistence type="inferred from homology"/>
<protein>
    <recommendedName>
        <fullName evidence="4 10">Outer-membrane lipoprotein carrier protein</fullName>
    </recommendedName>
</protein>
<evidence type="ECO:0000256" key="6">
    <source>
        <dbReference type="ARBA" id="ARBA00022729"/>
    </source>
</evidence>
<dbReference type="PANTHER" id="PTHR35869:SF1">
    <property type="entry name" value="OUTER-MEMBRANE LIPOPROTEIN CARRIER PROTEIN"/>
    <property type="match status" value="1"/>
</dbReference>
<dbReference type="SUPFAM" id="SSF89392">
    <property type="entry name" value="Prokaryotic lipoproteins and lipoprotein localization factors"/>
    <property type="match status" value="1"/>
</dbReference>
<dbReference type="Pfam" id="PF03548">
    <property type="entry name" value="LolA"/>
    <property type="match status" value="1"/>
</dbReference>
<feature type="chain" id="PRO_5041496010" description="Outer-membrane lipoprotein carrier protein" evidence="10">
    <location>
        <begin position="23"/>
        <end position="220"/>
    </location>
</feature>
<keyword evidence="6 10" id="KW-0732">Signal</keyword>
<sequence precursor="true">MLKTYLASFFIILSTLSLSLGAQEISASKALQQRLTHLNTFQSAFVQNVSSETGELLQQASGVLAIAKPTYLDWQVTTPDETRLLSKDGLVYLIDPFLEQVSIYDLSKMIEHNPLLLLLTDDASQWGNFTVVQQVQKEQMLFEVSAKAPGALIQTLTLTFANNVLMGMSFVDAQGQVSRFVFSDAKMNIVLPEDTFTYTIPEYFTIDDQRVVAVPAVKTP</sequence>
<evidence type="ECO:0000256" key="4">
    <source>
        <dbReference type="ARBA" id="ARBA00014035"/>
    </source>
</evidence>
<dbReference type="InterPro" id="IPR029046">
    <property type="entry name" value="LolA/LolB/LppX"/>
</dbReference>
<keyword evidence="12" id="KW-1185">Reference proteome</keyword>
<evidence type="ECO:0000256" key="7">
    <source>
        <dbReference type="ARBA" id="ARBA00022764"/>
    </source>
</evidence>
<dbReference type="Gene3D" id="2.50.20.10">
    <property type="entry name" value="Lipoprotein localisation LolA/LolB/LppX"/>
    <property type="match status" value="1"/>
</dbReference>
<dbReference type="PANTHER" id="PTHR35869">
    <property type="entry name" value="OUTER-MEMBRANE LIPOPROTEIN CARRIER PROTEIN"/>
    <property type="match status" value="1"/>
</dbReference>
<accession>A0AA42BK97</accession>
<keyword evidence="9 10" id="KW-0143">Chaperone</keyword>
<evidence type="ECO:0000313" key="12">
    <source>
        <dbReference type="Proteomes" id="UP001165413"/>
    </source>
</evidence>
<dbReference type="NCBIfam" id="TIGR00547">
    <property type="entry name" value="lolA"/>
    <property type="match status" value="1"/>
</dbReference>
<organism evidence="11 12">
    <name type="scientific">Opacimonas viscosa</name>
    <dbReference type="NCBI Taxonomy" id="2961944"/>
    <lineage>
        <taxon>Bacteria</taxon>
        <taxon>Pseudomonadati</taxon>
        <taxon>Pseudomonadota</taxon>
        <taxon>Gammaproteobacteria</taxon>
        <taxon>Alteromonadales</taxon>
        <taxon>Alteromonadaceae</taxon>
        <taxon>Opacimonas</taxon>
    </lineage>
</organism>
<evidence type="ECO:0000313" key="11">
    <source>
        <dbReference type="EMBL" id="MCP3427434.1"/>
    </source>
</evidence>
<comment type="function">
    <text evidence="10">Participates in the translocation of lipoproteins from the inner membrane to the outer membrane. Only forms a complex with a lipoprotein if the residue after the N-terminal Cys is not an aspartate (The Asp acts as a targeting signal to indicate that the lipoprotein should stay in the inner membrane).</text>
</comment>
<feature type="signal peptide" evidence="10">
    <location>
        <begin position="1"/>
        <end position="22"/>
    </location>
</feature>
<evidence type="ECO:0000256" key="1">
    <source>
        <dbReference type="ARBA" id="ARBA00004418"/>
    </source>
</evidence>
<dbReference type="InterPro" id="IPR004564">
    <property type="entry name" value="OM_lipoprot_carrier_LolA-like"/>
</dbReference>
<dbReference type="InterPro" id="IPR018323">
    <property type="entry name" value="OM_lipoprot_carrier_LolA_Pbac"/>
</dbReference>
<dbReference type="AlphaFoldDB" id="A0AA42BK97"/>
<comment type="caution">
    <text evidence="11">The sequence shown here is derived from an EMBL/GenBank/DDBJ whole genome shotgun (WGS) entry which is preliminary data.</text>
</comment>
<keyword evidence="11" id="KW-0449">Lipoprotein</keyword>
<dbReference type="CDD" id="cd16325">
    <property type="entry name" value="LolA"/>
    <property type="match status" value="1"/>
</dbReference>
<keyword evidence="7 10" id="KW-0574">Periplasm</keyword>
<dbReference type="GO" id="GO:0044874">
    <property type="term" value="P:lipoprotein localization to outer membrane"/>
    <property type="evidence" value="ECO:0007669"/>
    <property type="project" value="UniProtKB-UniRule"/>
</dbReference>
<dbReference type="GO" id="GO:0030288">
    <property type="term" value="C:outer membrane-bounded periplasmic space"/>
    <property type="evidence" value="ECO:0007669"/>
    <property type="project" value="TreeGrafter"/>
</dbReference>
<evidence type="ECO:0000256" key="9">
    <source>
        <dbReference type="ARBA" id="ARBA00023186"/>
    </source>
</evidence>
<dbReference type="HAMAP" id="MF_00240">
    <property type="entry name" value="LolA"/>
    <property type="match status" value="1"/>
</dbReference>
<name>A0AA42BK97_9ALTE</name>
<keyword evidence="5 10" id="KW-0813">Transport</keyword>
<dbReference type="Proteomes" id="UP001165413">
    <property type="component" value="Unassembled WGS sequence"/>
</dbReference>
<evidence type="ECO:0000256" key="10">
    <source>
        <dbReference type="HAMAP-Rule" id="MF_00240"/>
    </source>
</evidence>
<dbReference type="EMBL" id="JANATA010000001">
    <property type="protein sequence ID" value="MCP3427434.1"/>
    <property type="molecule type" value="Genomic_DNA"/>
</dbReference>
<dbReference type="GO" id="GO:0042953">
    <property type="term" value="P:lipoprotein transport"/>
    <property type="evidence" value="ECO:0007669"/>
    <property type="project" value="InterPro"/>
</dbReference>
<gene>
    <name evidence="10 11" type="primary">lolA</name>
    <name evidence="11" type="ORF">NLF92_00540</name>
</gene>
<reference evidence="11" key="1">
    <citation type="submission" date="2022-07" db="EMBL/GenBank/DDBJ databases">
        <title>Characterization of the Novel Bacterium Alteromonas immobilis LMIT006 and Alteromonas gregis LMIT007.</title>
        <authorList>
            <person name="Lin X."/>
        </authorList>
    </citation>
    <scope>NUCLEOTIDE SEQUENCE</scope>
    <source>
        <strain evidence="11">LMIT007</strain>
    </source>
</reference>
<comment type="subunit">
    <text evidence="3 10">Monomer.</text>
</comment>
<dbReference type="RefSeq" id="WP_254097780.1">
    <property type="nucleotide sequence ID" value="NZ_JANATA010000001.1"/>
</dbReference>
<evidence type="ECO:0000256" key="5">
    <source>
        <dbReference type="ARBA" id="ARBA00022448"/>
    </source>
</evidence>
<evidence type="ECO:0000256" key="8">
    <source>
        <dbReference type="ARBA" id="ARBA00022927"/>
    </source>
</evidence>
<evidence type="ECO:0000256" key="3">
    <source>
        <dbReference type="ARBA" id="ARBA00011245"/>
    </source>
</evidence>
<evidence type="ECO:0000256" key="2">
    <source>
        <dbReference type="ARBA" id="ARBA00007615"/>
    </source>
</evidence>
<keyword evidence="8 10" id="KW-0653">Protein transport</keyword>
<comment type="similarity">
    <text evidence="2 10">Belongs to the LolA family.</text>
</comment>
<comment type="subcellular location">
    <subcellularLocation>
        <location evidence="1 10">Periplasm</location>
    </subcellularLocation>
</comment>